<organism evidence="2 4">
    <name type="scientific">Oryza sativa subsp. japonica</name>
    <name type="common">Rice</name>
    <dbReference type="NCBI Taxonomy" id="39947"/>
    <lineage>
        <taxon>Eukaryota</taxon>
        <taxon>Viridiplantae</taxon>
        <taxon>Streptophyta</taxon>
        <taxon>Embryophyta</taxon>
        <taxon>Tracheophyta</taxon>
        <taxon>Spermatophyta</taxon>
        <taxon>Magnoliopsida</taxon>
        <taxon>Liliopsida</taxon>
        <taxon>Poales</taxon>
        <taxon>Poaceae</taxon>
        <taxon>BOP clade</taxon>
        <taxon>Oryzoideae</taxon>
        <taxon>Oryzeae</taxon>
        <taxon>Oryzinae</taxon>
        <taxon>Oryza</taxon>
        <taxon>Oryza sativa</taxon>
    </lineage>
</organism>
<proteinExistence type="predicted"/>
<reference evidence="2" key="4">
    <citation type="submission" date="2006-01" db="EMBL/GenBank/DDBJ databases">
        <title>Oryza sativa chromosome 3 BAC OSJNBa0004G03 genomic sequence.</title>
        <authorList>
            <person name="Buell C.R."/>
            <person name="Yuan Q."/>
            <person name="Ouyang S."/>
            <person name="Liu J."/>
            <person name="Gansberger K."/>
            <person name="Jones K.M."/>
            <person name="Overton II L.L."/>
            <person name="Tsitrin T."/>
            <person name="Kim M.M."/>
            <person name="Bera J.J."/>
            <person name="Jin S.S."/>
            <person name="Fadrosh D.W."/>
            <person name="Tallon L.J."/>
            <person name="Koo H."/>
            <person name="Zismann V."/>
            <person name="Hsiao J."/>
            <person name="Blunt S."/>
            <person name="Vanaken S.S."/>
            <person name="Riedmuller S.B."/>
            <person name="Utterback T.T."/>
            <person name="Feldblyum T.V."/>
            <person name="Yang Q.Q."/>
            <person name="Haas B.J."/>
            <person name="Suh B.B."/>
            <person name="Peterson J.J."/>
            <person name="Quackenbush J."/>
            <person name="White O."/>
            <person name="Salzberg S.L."/>
            <person name="Fraser C.M."/>
        </authorList>
    </citation>
    <scope>NUCLEOTIDE SEQUENCE</scope>
</reference>
<sequence length="83" mass="8988">MWLAGSTESRRPTKKRAGPSAIGGAAEQRHDGGANRVSEWQVGSGKGRPGRNPKPLLVETACEEIDKDKEVPLFKRVICSPFS</sequence>
<dbReference type="EMBL" id="AC097276">
    <property type="protein sequence ID" value="AAT81672.1"/>
    <property type="molecule type" value="Genomic_DNA"/>
</dbReference>
<dbReference type="Proteomes" id="UP000000763">
    <property type="component" value="Chromosome 3"/>
</dbReference>
<reference evidence="3" key="3">
    <citation type="submission" date="2006-01" db="EMBL/GenBank/DDBJ databases">
        <title>Oryza sativa chromosome 3 BAC OJ1519_A12 genomic sequence.</title>
        <authorList>
            <person name="Buell C.R."/>
            <person name="Yuan Q."/>
            <person name="Ouyang S."/>
            <person name="Liu J."/>
            <person name="Gansberger K."/>
            <person name="Jones K.M."/>
            <person name="Overton II L.L."/>
            <person name="Tsitrin T."/>
            <person name="Kim M.M."/>
            <person name="Bera J.J."/>
            <person name="Jin S.S."/>
            <person name="Fadrosh D.W."/>
            <person name="Tallon L.J."/>
            <person name="Koo H."/>
            <person name="Zismann V."/>
            <person name="Hsiao J."/>
            <person name="Blunt S."/>
            <person name="Vanaken S.S."/>
            <person name="Riedmuller S.B."/>
            <person name="Utterback T.T."/>
            <person name="Feldblyum T.V."/>
            <person name="Yang Q.Q."/>
            <person name="Haas B.J."/>
            <person name="Suh B.B."/>
            <person name="Peterson J.J."/>
            <person name="Quackenbush J."/>
            <person name="White O."/>
            <person name="Salzberg S.L."/>
            <person name="Fraser C.M."/>
        </authorList>
    </citation>
    <scope>NUCLEOTIDE SEQUENCE</scope>
</reference>
<evidence type="ECO:0000313" key="3">
    <source>
        <dbReference type="EMBL" id="AAT81672.1"/>
    </source>
</evidence>
<gene>
    <name evidence="2" type="primary">OSJNBa0004G03.1</name>
    <name evidence="3" type="synonym">OJ1519_A12.2</name>
</gene>
<reference evidence="2" key="1">
    <citation type="submission" date="2004-07" db="EMBL/GenBank/DDBJ databases">
        <authorList>
            <person name="Buell R."/>
        </authorList>
    </citation>
    <scope>NUCLEOTIDE SEQUENCE</scope>
</reference>
<evidence type="ECO:0000256" key="1">
    <source>
        <dbReference type="SAM" id="MobiDB-lite"/>
    </source>
</evidence>
<protein>
    <submittedName>
        <fullName evidence="2">Uncharacterized protein</fullName>
    </submittedName>
</protein>
<reference evidence="4" key="5">
    <citation type="journal article" date="2008" name="Nucleic Acids Res.">
        <title>The rice annotation project database (RAP-DB): 2008 update.</title>
        <authorList>
            <consortium name="The rice annotation project (RAP)"/>
        </authorList>
    </citation>
    <scope>GENOME REANNOTATION</scope>
    <source>
        <strain evidence="4">cv. Nipponbare</strain>
    </source>
</reference>
<feature type="region of interest" description="Disordered" evidence="1">
    <location>
        <begin position="1"/>
        <end position="55"/>
    </location>
</feature>
<evidence type="ECO:0000313" key="2">
    <source>
        <dbReference type="EMBL" id="AAT78752.1"/>
    </source>
</evidence>
<dbReference type="EMBL" id="AC109601">
    <property type="protein sequence ID" value="AAT78752.1"/>
    <property type="molecule type" value="Genomic_DNA"/>
</dbReference>
<accession>Q6AV02</accession>
<dbReference type="AlphaFoldDB" id="Q6AV02"/>
<name>Q6AV02_ORYSJ</name>
<reference evidence="4" key="2">
    <citation type="journal article" date="2005" name="Nature">
        <title>The map-based sequence of the rice genome.</title>
        <authorList>
            <consortium name="International rice genome sequencing project (IRGSP)"/>
            <person name="Matsumoto T."/>
            <person name="Wu J."/>
            <person name="Kanamori H."/>
            <person name="Katayose Y."/>
            <person name="Fujisawa M."/>
            <person name="Namiki N."/>
            <person name="Mizuno H."/>
            <person name="Yamamoto K."/>
            <person name="Antonio B.A."/>
            <person name="Baba T."/>
            <person name="Sakata K."/>
            <person name="Nagamura Y."/>
            <person name="Aoki H."/>
            <person name="Arikawa K."/>
            <person name="Arita K."/>
            <person name="Bito T."/>
            <person name="Chiden Y."/>
            <person name="Fujitsuka N."/>
            <person name="Fukunaka R."/>
            <person name="Hamada M."/>
            <person name="Harada C."/>
            <person name="Hayashi A."/>
            <person name="Hijishita S."/>
            <person name="Honda M."/>
            <person name="Hosokawa S."/>
            <person name="Ichikawa Y."/>
            <person name="Idonuma A."/>
            <person name="Iijima M."/>
            <person name="Ikeda M."/>
            <person name="Ikeno M."/>
            <person name="Ito K."/>
            <person name="Ito S."/>
            <person name="Ito T."/>
            <person name="Ito Y."/>
            <person name="Ito Y."/>
            <person name="Iwabuchi A."/>
            <person name="Kamiya K."/>
            <person name="Karasawa W."/>
            <person name="Kurita K."/>
            <person name="Katagiri S."/>
            <person name="Kikuta A."/>
            <person name="Kobayashi H."/>
            <person name="Kobayashi N."/>
            <person name="Machita K."/>
            <person name="Maehara T."/>
            <person name="Masukawa M."/>
            <person name="Mizubayashi T."/>
            <person name="Mukai Y."/>
            <person name="Nagasaki H."/>
            <person name="Nagata Y."/>
            <person name="Naito S."/>
            <person name="Nakashima M."/>
            <person name="Nakama Y."/>
            <person name="Nakamichi Y."/>
            <person name="Nakamura M."/>
            <person name="Meguro A."/>
            <person name="Negishi M."/>
            <person name="Ohta I."/>
            <person name="Ohta T."/>
            <person name="Okamoto M."/>
            <person name="Ono N."/>
            <person name="Saji S."/>
            <person name="Sakaguchi M."/>
            <person name="Sakai K."/>
            <person name="Shibata M."/>
            <person name="Shimokawa T."/>
            <person name="Song J."/>
            <person name="Takazaki Y."/>
            <person name="Terasawa K."/>
            <person name="Tsugane M."/>
            <person name="Tsuji K."/>
            <person name="Ueda S."/>
            <person name="Waki K."/>
            <person name="Yamagata H."/>
            <person name="Yamamoto M."/>
            <person name="Yamamoto S."/>
            <person name="Yamane H."/>
            <person name="Yoshiki S."/>
            <person name="Yoshihara R."/>
            <person name="Yukawa K."/>
            <person name="Zhong H."/>
            <person name="Yano M."/>
            <person name="Yuan Q."/>
            <person name="Ouyang S."/>
            <person name="Liu J."/>
            <person name="Jones K.M."/>
            <person name="Gansberger K."/>
            <person name="Moffat K."/>
            <person name="Hill J."/>
            <person name="Bera J."/>
            <person name="Fadrosh D."/>
            <person name="Jin S."/>
            <person name="Johri S."/>
            <person name="Kim M."/>
            <person name="Overton L."/>
            <person name="Reardon M."/>
            <person name="Tsitrin T."/>
            <person name="Vuong H."/>
            <person name="Weaver B."/>
            <person name="Ciecko A."/>
            <person name="Tallon L."/>
            <person name="Jackson J."/>
            <person name="Pai G."/>
            <person name="Aken S.V."/>
            <person name="Utterback T."/>
            <person name="Reidmuller S."/>
            <person name="Feldblyum T."/>
            <person name="Hsiao J."/>
            <person name="Zismann V."/>
            <person name="Iobst S."/>
            <person name="de Vazeille A.R."/>
            <person name="Buell C.R."/>
            <person name="Ying K."/>
            <person name="Li Y."/>
            <person name="Lu T."/>
            <person name="Huang Y."/>
            <person name="Zhao Q."/>
            <person name="Feng Q."/>
            <person name="Zhang L."/>
            <person name="Zhu J."/>
            <person name="Weng Q."/>
            <person name="Mu J."/>
            <person name="Lu Y."/>
            <person name="Fan D."/>
            <person name="Liu Y."/>
            <person name="Guan J."/>
            <person name="Zhang Y."/>
            <person name="Yu S."/>
            <person name="Liu X."/>
            <person name="Zhang Y."/>
            <person name="Hong G."/>
            <person name="Han B."/>
            <person name="Choisne N."/>
            <person name="Demange N."/>
            <person name="Orjeda G."/>
            <person name="Samain S."/>
            <person name="Cattolico L."/>
            <person name="Pelletier E."/>
            <person name="Couloux A."/>
            <person name="Segurens B."/>
            <person name="Wincker P."/>
            <person name="D'Hont A."/>
            <person name="Scarpelli C."/>
            <person name="Weissenbach J."/>
            <person name="Salanoubat M."/>
            <person name="Quetier F."/>
            <person name="Yu Y."/>
            <person name="Kim H.R."/>
            <person name="Rambo T."/>
            <person name="Currie J."/>
            <person name="Collura K."/>
            <person name="Luo M."/>
            <person name="Yang T."/>
            <person name="Ammiraju J.S.S."/>
            <person name="Engler F."/>
            <person name="Soderlund C."/>
            <person name="Wing R.A."/>
            <person name="Palmer L.E."/>
            <person name="de la Bastide M."/>
            <person name="Spiegel L."/>
            <person name="Nascimento L."/>
            <person name="Zutavern T."/>
            <person name="O'Shaughnessy A."/>
            <person name="Dike S."/>
            <person name="Dedhia N."/>
            <person name="Preston R."/>
            <person name="Balija V."/>
            <person name="McCombie W.R."/>
            <person name="Chow T."/>
            <person name="Chen H."/>
            <person name="Chung M."/>
            <person name="Chen C."/>
            <person name="Shaw J."/>
            <person name="Wu H."/>
            <person name="Hsiao K."/>
            <person name="Chao Y."/>
            <person name="Chu M."/>
            <person name="Cheng C."/>
            <person name="Hour A."/>
            <person name="Lee P."/>
            <person name="Lin S."/>
            <person name="Lin Y."/>
            <person name="Liou J."/>
            <person name="Liu S."/>
            <person name="Hsing Y."/>
            <person name="Raghuvanshi S."/>
            <person name="Mohanty A."/>
            <person name="Bharti A.K."/>
            <person name="Gaur A."/>
            <person name="Gupta V."/>
            <person name="Kumar D."/>
            <person name="Ravi V."/>
            <person name="Vij S."/>
            <person name="Kapur A."/>
            <person name="Khurana P."/>
            <person name="Khurana P."/>
            <person name="Khurana J.P."/>
            <person name="Tyagi A.K."/>
            <person name="Gaikwad K."/>
            <person name="Singh A."/>
            <person name="Dalal V."/>
            <person name="Srivastava S."/>
            <person name="Dixit A."/>
            <person name="Pal A.K."/>
            <person name="Ghazi I.A."/>
            <person name="Yadav M."/>
            <person name="Pandit A."/>
            <person name="Bhargava A."/>
            <person name="Sureshbabu K."/>
            <person name="Batra K."/>
            <person name="Sharma T.R."/>
            <person name="Mohapatra T."/>
            <person name="Singh N.K."/>
            <person name="Messing J."/>
            <person name="Nelson A.B."/>
            <person name="Fuks G."/>
            <person name="Kavchok S."/>
            <person name="Keizer G."/>
            <person name="Linton E."/>
            <person name="Llaca V."/>
            <person name="Song R."/>
            <person name="Tanyolac B."/>
            <person name="Young S."/>
            <person name="Ho-Il K."/>
            <person name="Hahn J.H."/>
            <person name="Sangsakoo G."/>
            <person name="Vanavichit A."/>
            <person name="de Mattos Luiz.A.T."/>
            <person name="Zimmer P.D."/>
            <person name="Malone G."/>
            <person name="Dellagostin O."/>
            <person name="de Oliveira A.C."/>
            <person name="Bevan M."/>
            <person name="Bancroft I."/>
            <person name="Minx P."/>
            <person name="Cordum H."/>
            <person name="Wilson R."/>
            <person name="Cheng Z."/>
            <person name="Jin W."/>
            <person name="Jiang J."/>
            <person name="Leong S.A."/>
            <person name="Iwama H."/>
            <person name="Gojobori T."/>
            <person name="Itoh T."/>
            <person name="Niimura Y."/>
            <person name="Fujii Y."/>
            <person name="Habara T."/>
            <person name="Sakai H."/>
            <person name="Sato Y."/>
            <person name="Wilson G."/>
            <person name="Kumar K."/>
            <person name="McCouch S."/>
            <person name="Juretic N."/>
            <person name="Hoen D."/>
            <person name="Wright S."/>
            <person name="Bruskiewich R."/>
            <person name="Bureau T."/>
            <person name="Miyao A."/>
            <person name="Hirochika H."/>
            <person name="Nishikawa T."/>
            <person name="Kadowaki K."/>
            <person name="Sugiura M."/>
            <person name="Burr B."/>
            <person name="Sasaki T."/>
        </authorList>
    </citation>
    <scope>NUCLEOTIDE SEQUENCE [LARGE SCALE GENOMIC DNA]</scope>
    <source>
        <strain evidence="4">cv. Nipponbare</strain>
    </source>
</reference>
<evidence type="ECO:0000313" key="4">
    <source>
        <dbReference type="Proteomes" id="UP000000763"/>
    </source>
</evidence>